<dbReference type="Gene3D" id="2.10.230.10">
    <property type="entry name" value="Heat shock protein DnaJ, cysteine-rich domain"/>
    <property type="match status" value="1"/>
</dbReference>
<dbReference type="InterPro" id="IPR012724">
    <property type="entry name" value="DnaJ"/>
</dbReference>
<accession>A0ABP0ZIF1</accession>
<dbReference type="CDD" id="cd10747">
    <property type="entry name" value="DnaJ_C"/>
    <property type="match status" value="1"/>
</dbReference>
<dbReference type="EMBL" id="OZ022405">
    <property type="protein sequence ID" value="CAK9436635.1"/>
    <property type="molecule type" value="Genomic_DNA"/>
</dbReference>
<evidence type="ECO:0000256" key="2">
    <source>
        <dbReference type="ARBA" id="ARBA00022737"/>
    </source>
</evidence>
<dbReference type="PANTHER" id="PTHR43096">
    <property type="entry name" value="DNAJ HOMOLOG 1, MITOCHONDRIAL-RELATED"/>
    <property type="match status" value="1"/>
</dbReference>
<evidence type="ECO:0008006" key="20">
    <source>
        <dbReference type="Google" id="ProtNLM"/>
    </source>
</evidence>
<dbReference type="EMBL" id="OZ022408">
    <property type="protein sequence ID" value="CAK9439819.1"/>
    <property type="molecule type" value="Genomic_DNA"/>
</dbReference>
<dbReference type="EMBL" id="OZ022410">
    <property type="protein sequence ID" value="CAK9440877.1"/>
    <property type="molecule type" value="Genomic_DNA"/>
</dbReference>
<feature type="zinc finger region" description="CR-type" evidence="6">
    <location>
        <begin position="210"/>
        <end position="290"/>
    </location>
</feature>
<evidence type="ECO:0000313" key="17">
    <source>
        <dbReference type="EMBL" id="CAK9440877.1"/>
    </source>
</evidence>
<dbReference type="CDD" id="cd06257">
    <property type="entry name" value="DnaJ"/>
    <property type="match status" value="1"/>
</dbReference>
<dbReference type="SMART" id="SM00271">
    <property type="entry name" value="DnaJ"/>
    <property type="match status" value="1"/>
</dbReference>
<dbReference type="RefSeq" id="XP_066826947.1">
    <property type="nucleotide sequence ID" value="XM_066976870.1"/>
</dbReference>
<evidence type="ECO:0000313" key="13">
    <source>
        <dbReference type="EMBL" id="CAK9437733.1"/>
    </source>
</evidence>
<keyword evidence="3 6" id="KW-0863">Zinc-finger</keyword>
<dbReference type="CDD" id="cd10719">
    <property type="entry name" value="DnaJ_zf"/>
    <property type="match status" value="1"/>
</dbReference>
<dbReference type="SUPFAM" id="SSF49493">
    <property type="entry name" value="HSP40/DnaJ peptide-binding domain"/>
    <property type="match status" value="2"/>
</dbReference>
<evidence type="ECO:0000313" key="10">
    <source>
        <dbReference type="EMBL" id="CAK9435282.1"/>
    </source>
</evidence>
<dbReference type="Pfam" id="PF01556">
    <property type="entry name" value="DnaJ_C"/>
    <property type="match status" value="1"/>
</dbReference>
<keyword evidence="1 6" id="KW-0479">Metal-binding</keyword>
<evidence type="ECO:0000256" key="7">
    <source>
        <dbReference type="SAM" id="MobiDB-lite"/>
    </source>
</evidence>
<evidence type="ECO:0000313" key="11">
    <source>
        <dbReference type="EMBL" id="CAK9436635.1"/>
    </source>
</evidence>
<feature type="region of interest" description="Disordered" evidence="7">
    <location>
        <begin position="111"/>
        <end position="141"/>
    </location>
</feature>
<dbReference type="SUPFAM" id="SSF46565">
    <property type="entry name" value="Chaperone J-domain"/>
    <property type="match status" value="1"/>
</dbReference>
<dbReference type="PROSITE" id="PS50076">
    <property type="entry name" value="DNAJ_2"/>
    <property type="match status" value="1"/>
</dbReference>
<feature type="domain" description="CR-type" evidence="9">
    <location>
        <begin position="210"/>
        <end position="290"/>
    </location>
</feature>
<dbReference type="Pfam" id="PF00226">
    <property type="entry name" value="DnaJ"/>
    <property type="match status" value="1"/>
</dbReference>
<dbReference type="SUPFAM" id="SSF57938">
    <property type="entry name" value="DnaJ/Hsp40 cysteine-rich domain"/>
    <property type="match status" value="1"/>
</dbReference>
<dbReference type="EMBL" id="OZ022411">
    <property type="protein sequence ID" value="CAK9441885.1"/>
    <property type="molecule type" value="Genomic_DNA"/>
</dbReference>
<dbReference type="InterPro" id="IPR001623">
    <property type="entry name" value="DnaJ_domain"/>
</dbReference>
<evidence type="ECO:0000313" key="19">
    <source>
        <dbReference type="Proteomes" id="UP001497383"/>
    </source>
</evidence>
<dbReference type="EMBL" id="OZ022409">
    <property type="protein sequence ID" value="CAK9440778.1"/>
    <property type="molecule type" value="Genomic_DNA"/>
</dbReference>
<dbReference type="InterPro" id="IPR001305">
    <property type="entry name" value="HSP_DnaJ_Cys-rich_dom"/>
</dbReference>
<dbReference type="Proteomes" id="UP001497383">
    <property type="component" value="Chromosome 7"/>
</dbReference>
<evidence type="ECO:0000256" key="3">
    <source>
        <dbReference type="ARBA" id="ARBA00022771"/>
    </source>
</evidence>
<sequence>MRIPKTVLNLHPPCSRPRLLKARPVSCSFRRAFHASTGRLLIDYDPYSTLGVDKSADPKQIKKAYYDLVKKYHPDVNKEKDAERRFHKIQQSYEILRDKEKKAQYDQFGKSAFDENGNPSPFGAGGGAQGQNPFAGGGNPFAGFGGASSGGRPFGNMGFDFEDLFREAFAGGRGASGRGGGQGGARFVTEHVGDNVEVMKSIPFKESIFGGSVTINYKVLDSCTTCHGSGLKEGAKKQTCPTCHGTGQTAHVMGGFHMASTCPTCHGSGVTIPRSDECGTCHGNGVQEIPKSTTVKIPPGISNGARIRIPGGGDAPYVTKDEYNQTRNGDLIVRVNVEKDAIFTRDKNNLVMDKEILMTTASLGGEIIVPTLDGQKIKLKIRPGVQNGRKLVIPERGVPVNGNLNNRGDLDVVLHVKTLVPETPTQTALLEALADAFDDKNAKRTDADWQLELENDSGKEKVLDMDEKDLHPSKLARISKVLGKFLNFDNGKKDGESKQ</sequence>
<feature type="compositionally biased region" description="Gly residues" evidence="7">
    <location>
        <begin position="123"/>
        <end position="141"/>
    </location>
</feature>
<dbReference type="Gene3D" id="1.10.287.110">
    <property type="entry name" value="DnaJ domain"/>
    <property type="match status" value="1"/>
</dbReference>
<dbReference type="InterPro" id="IPR036869">
    <property type="entry name" value="J_dom_sf"/>
</dbReference>
<evidence type="ECO:0000313" key="18">
    <source>
        <dbReference type="EMBL" id="CAK9441885.1"/>
    </source>
</evidence>
<keyword evidence="2" id="KW-0677">Repeat</keyword>
<organism evidence="11 19">
    <name type="scientific">Lodderomyces beijingensis</name>
    <dbReference type="NCBI Taxonomy" id="1775926"/>
    <lineage>
        <taxon>Eukaryota</taxon>
        <taxon>Fungi</taxon>
        <taxon>Dikarya</taxon>
        <taxon>Ascomycota</taxon>
        <taxon>Saccharomycotina</taxon>
        <taxon>Pichiomycetes</taxon>
        <taxon>Debaryomycetaceae</taxon>
        <taxon>Candida/Lodderomyces clade</taxon>
        <taxon>Lodderomyces</taxon>
    </lineage>
</organism>
<dbReference type="HAMAP" id="MF_01152">
    <property type="entry name" value="DnaJ"/>
    <property type="match status" value="1"/>
</dbReference>
<gene>
    <name evidence="10" type="ORF">LODBEIA_P00090</name>
    <name evidence="11" type="ORF">LODBEIA_P11590</name>
    <name evidence="12" type="ORF">LODBEIA_P11760</name>
    <name evidence="13" type="ORF">LODBEIA_P21110</name>
    <name evidence="14" type="ORF">LODBEIA_P30860</name>
    <name evidence="15" type="ORF">LODBEIA_P39190</name>
    <name evidence="16" type="ORF">LODBEIA_P47290</name>
    <name evidence="17" type="ORF">LODBEIA_P47460</name>
    <name evidence="18" type="ORF">LODBEIA_P57530</name>
</gene>
<evidence type="ECO:0000256" key="4">
    <source>
        <dbReference type="ARBA" id="ARBA00022833"/>
    </source>
</evidence>
<dbReference type="Proteomes" id="UP001497383">
    <property type="component" value="Chromosome 5"/>
</dbReference>
<dbReference type="InterPro" id="IPR036410">
    <property type="entry name" value="HSP_DnaJ_Cys-rich_dom_sf"/>
</dbReference>
<evidence type="ECO:0000313" key="16">
    <source>
        <dbReference type="EMBL" id="CAK9440778.1"/>
    </source>
</evidence>
<dbReference type="Pfam" id="PF00684">
    <property type="entry name" value="DnaJ_CXXCXGXG"/>
    <property type="match status" value="1"/>
</dbReference>
<keyword evidence="5" id="KW-0143">Chaperone</keyword>
<dbReference type="PRINTS" id="PR00625">
    <property type="entry name" value="JDOMAIN"/>
</dbReference>
<evidence type="ECO:0000259" key="9">
    <source>
        <dbReference type="PROSITE" id="PS51188"/>
    </source>
</evidence>
<evidence type="ECO:0000256" key="5">
    <source>
        <dbReference type="ARBA" id="ARBA00023186"/>
    </source>
</evidence>
<reference evidence="11 19" key="1">
    <citation type="submission" date="2024-03" db="EMBL/GenBank/DDBJ databases">
        <authorList>
            <person name="Brejova B."/>
        </authorList>
    </citation>
    <scope>NUCLEOTIDE SEQUENCE [LARGE SCALE GENOMIC DNA]</scope>
    <source>
        <strain evidence="11 19">CBS 14171</strain>
    </source>
</reference>
<evidence type="ECO:0000256" key="6">
    <source>
        <dbReference type="PROSITE-ProRule" id="PRU00546"/>
    </source>
</evidence>
<keyword evidence="19" id="KW-1185">Reference proteome</keyword>
<evidence type="ECO:0000313" key="15">
    <source>
        <dbReference type="EMBL" id="CAK9439819.1"/>
    </source>
</evidence>
<dbReference type="EMBL" id="OZ022406">
    <property type="protein sequence ID" value="CAK9437733.1"/>
    <property type="molecule type" value="Genomic_DNA"/>
</dbReference>
<evidence type="ECO:0000313" key="14">
    <source>
        <dbReference type="EMBL" id="CAK9438862.1"/>
    </source>
</evidence>
<dbReference type="PANTHER" id="PTHR43096:SF52">
    <property type="entry name" value="DNAJ HOMOLOG 1, MITOCHONDRIAL-RELATED"/>
    <property type="match status" value="1"/>
</dbReference>
<dbReference type="Proteomes" id="UP001497383">
    <property type="component" value="Chromosome 6"/>
</dbReference>
<name>A0ABP0ZIF1_9ASCO</name>
<dbReference type="InterPro" id="IPR002939">
    <property type="entry name" value="DnaJ_C"/>
</dbReference>
<dbReference type="Proteomes" id="UP001497383">
    <property type="component" value="Chromosome 2"/>
</dbReference>
<evidence type="ECO:0000313" key="12">
    <source>
        <dbReference type="EMBL" id="CAK9436654.1"/>
    </source>
</evidence>
<dbReference type="EMBL" id="OZ022408">
    <property type="protein sequence ID" value="CAK9438862.1"/>
    <property type="molecule type" value="Genomic_DNA"/>
</dbReference>
<evidence type="ECO:0000259" key="8">
    <source>
        <dbReference type="PROSITE" id="PS50076"/>
    </source>
</evidence>
<feature type="domain" description="J" evidence="8">
    <location>
        <begin position="45"/>
        <end position="109"/>
    </location>
</feature>
<evidence type="ECO:0000256" key="1">
    <source>
        <dbReference type="ARBA" id="ARBA00022723"/>
    </source>
</evidence>
<dbReference type="PROSITE" id="PS51188">
    <property type="entry name" value="ZF_CR"/>
    <property type="match status" value="1"/>
</dbReference>
<proteinExistence type="inferred from homology"/>
<dbReference type="Gene3D" id="2.60.260.20">
    <property type="entry name" value="Urease metallochaperone UreE, N-terminal domain"/>
    <property type="match status" value="2"/>
</dbReference>
<dbReference type="InterPro" id="IPR008971">
    <property type="entry name" value="HSP40/DnaJ_pept-bd"/>
</dbReference>
<protein>
    <recommendedName>
        <fullName evidence="20">Chaperone DnaJ</fullName>
    </recommendedName>
</protein>
<dbReference type="PROSITE" id="PS00636">
    <property type="entry name" value="DNAJ_1"/>
    <property type="match status" value="1"/>
</dbReference>
<dbReference type="EMBL" id="OZ022406">
    <property type="protein sequence ID" value="CAK9436654.1"/>
    <property type="molecule type" value="Genomic_DNA"/>
</dbReference>
<dbReference type="EMBL" id="OZ022405">
    <property type="protein sequence ID" value="CAK9435282.1"/>
    <property type="molecule type" value="Genomic_DNA"/>
</dbReference>
<dbReference type="Proteomes" id="UP001497383">
    <property type="component" value="Chromosome 4"/>
</dbReference>
<dbReference type="InterPro" id="IPR018253">
    <property type="entry name" value="DnaJ_domain_CS"/>
</dbReference>
<keyword evidence="4 6" id="KW-0862">Zinc</keyword>
<dbReference type="Proteomes" id="UP001497383">
    <property type="component" value="Chromosome 1"/>
</dbReference>
<dbReference type="GeneID" id="92205205"/>